<reference evidence="1" key="1">
    <citation type="submission" date="2021-02" db="EMBL/GenBank/DDBJ databases">
        <authorList>
            <person name="Nowell W R."/>
        </authorList>
    </citation>
    <scope>NUCLEOTIDE SEQUENCE</scope>
</reference>
<organism evidence="1 2">
    <name type="scientific">Rotaria socialis</name>
    <dbReference type="NCBI Taxonomy" id="392032"/>
    <lineage>
        <taxon>Eukaryota</taxon>
        <taxon>Metazoa</taxon>
        <taxon>Spiralia</taxon>
        <taxon>Gnathifera</taxon>
        <taxon>Rotifera</taxon>
        <taxon>Eurotatoria</taxon>
        <taxon>Bdelloidea</taxon>
        <taxon>Philodinida</taxon>
        <taxon>Philodinidae</taxon>
        <taxon>Rotaria</taxon>
    </lineage>
</organism>
<sequence length="32" mass="3502">YDQAISAYNDALEIVDTNSDVWSDIISNLAGK</sequence>
<dbReference type="EMBL" id="CAJOBR010062355">
    <property type="protein sequence ID" value="CAF5075237.1"/>
    <property type="molecule type" value="Genomic_DNA"/>
</dbReference>
<accession>A0A822DNU8</accession>
<gene>
    <name evidence="1" type="ORF">QYT958_LOCUS43546</name>
</gene>
<protein>
    <recommendedName>
        <fullName evidence="3">Tetratricopeptide repeat protein</fullName>
    </recommendedName>
</protein>
<comment type="caution">
    <text evidence="1">The sequence shown here is derived from an EMBL/GenBank/DDBJ whole genome shotgun (WGS) entry which is preliminary data.</text>
</comment>
<evidence type="ECO:0000313" key="2">
    <source>
        <dbReference type="Proteomes" id="UP000663848"/>
    </source>
</evidence>
<feature type="non-terminal residue" evidence="1">
    <location>
        <position position="1"/>
    </location>
</feature>
<dbReference type="AlphaFoldDB" id="A0A822DNU8"/>
<dbReference type="Proteomes" id="UP000663848">
    <property type="component" value="Unassembled WGS sequence"/>
</dbReference>
<evidence type="ECO:0008006" key="3">
    <source>
        <dbReference type="Google" id="ProtNLM"/>
    </source>
</evidence>
<evidence type="ECO:0000313" key="1">
    <source>
        <dbReference type="EMBL" id="CAF5075237.1"/>
    </source>
</evidence>
<name>A0A822DNU8_9BILA</name>
<proteinExistence type="predicted"/>